<evidence type="ECO:0000313" key="3">
    <source>
        <dbReference type="Proteomes" id="UP001154078"/>
    </source>
</evidence>
<keyword evidence="3" id="KW-1185">Reference proteome</keyword>
<protein>
    <recommendedName>
        <fullName evidence="1">Ig-like domain-containing protein</fullName>
    </recommendedName>
</protein>
<evidence type="ECO:0000259" key="1">
    <source>
        <dbReference type="PROSITE" id="PS50835"/>
    </source>
</evidence>
<dbReference type="InterPro" id="IPR036179">
    <property type="entry name" value="Ig-like_dom_sf"/>
</dbReference>
<feature type="domain" description="Ig-like" evidence="1">
    <location>
        <begin position="7"/>
        <end position="79"/>
    </location>
</feature>
<name>A0A9P0FA77_BRAAE</name>
<dbReference type="PROSITE" id="PS50835">
    <property type="entry name" value="IG_LIKE"/>
    <property type="match status" value="1"/>
</dbReference>
<proteinExistence type="predicted"/>
<dbReference type="AlphaFoldDB" id="A0A9P0FA77"/>
<dbReference type="Proteomes" id="UP001154078">
    <property type="component" value="Chromosome 1"/>
</dbReference>
<dbReference type="Gene3D" id="2.60.40.10">
    <property type="entry name" value="Immunoglobulins"/>
    <property type="match status" value="1"/>
</dbReference>
<accession>A0A9P0FA77</accession>
<sequence>MFVTVRPKSVRILGNDGVSIKNSSVIGPKDEGTEIDLICEAIGGKPTPKVKWYNGTKEITRENEPSPSCYKKPLKALSM</sequence>
<reference evidence="2" key="1">
    <citation type="submission" date="2021-12" db="EMBL/GenBank/DDBJ databases">
        <authorList>
            <person name="King R."/>
        </authorList>
    </citation>
    <scope>NUCLEOTIDE SEQUENCE</scope>
</reference>
<gene>
    <name evidence="2" type="ORF">MELIAE_LOCUS1537</name>
</gene>
<dbReference type="InterPro" id="IPR007110">
    <property type="entry name" value="Ig-like_dom"/>
</dbReference>
<evidence type="ECO:0000313" key="2">
    <source>
        <dbReference type="EMBL" id="CAH0547570.1"/>
    </source>
</evidence>
<dbReference type="OrthoDB" id="8825892at2759"/>
<dbReference type="SUPFAM" id="SSF48726">
    <property type="entry name" value="Immunoglobulin"/>
    <property type="match status" value="1"/>
</dbReference>
<organism evidence="2 3">
    <name type="scientific">Brassicogethes aeneus</name>
    <name type="common">Rape pollen beetle</name>
    <name type="synonym">Meligethes aeneus</name>
    <dbReference type="NCBI Taxonomy" id="1431903"/>
    <lineage>
        <taxon>Eukaryota</taxon>
        <taxon>Metazoa</taxon>
        <taxon>Ecdysozoa</taxon>
        <taxon>Arthropoda</taxon>
        <taxon>Hexapoda</taxon>
        <taxon>Insecta</taxon>
        <taxon>Pterygota</taxon>
        <taxon>Neoptera</taxon>
        <taxon>Endopterygota</taxon>
        <taxon>Coleoptera</taxon>
        <taxon>Polyphaga</taxon>
        <taxon>Cucujiformia</taxon>
        <taxon>Nitidulidae</taxon>
        <taxon>Meligethinae</taxon>
        <taxon>Brassicogethes</taxon>
    </lineage>
</organism>
<dbReference type="EMBL" id="OV121132">
    <property type="protein sequence ID" value="CAH0547570.1"/>
    <property type="molecule type" value="Genomic_DNA"/>
</dbReference>
<dbReference type="InterPro" id="IPR013783">
    <property type="entry name" value="Ig-like_fold"/>
</dbReference>